<dbReference type="Gene3D" id="2.40.160.20">
    <property type="match status" value="1"/>
</dbReference>
<sequence length="186" mass="19489">MLSYCLFALTLVAGALAGEARLELEPAFRLLIGIESPILTGPVIQGYGLSYTVCPNGTITSFPGAEVSVDATILAADDIIHADPVGGKLRLDVRGIARTAGGAIFRFGYTGIATPNENFGKILGRAPDSESDDFGSIFTHHTFEIPVAAPELAGLNNNVFVGAGRLVVNPDRSVSVEYIASKVVLK</sequence>
<evidence type="ECO:0000313" key="3">
    <source>
        <dbReference type="Proteomes" id="UP000246991"/>
    </source>
</evidence>
<dbReference type="EMBL" id="PYWC01000040">
    <property type="protein sequence ID" value="PWW75961.1"/>
    <property type="molecule type" value="Genomic_DNA"/>
</dbReference>
<proteinExistence type="predicted"/>
<keyword evidence="3" id="KW-1185">Reference proteome</keyword>
<reference evidence="2 3" key="1">
    <citation type="submission" date="2018-03" db="EMBL/GenBank/DDBJ databases">
        <title>Genomes of Pezizomycetes fungi and the evolution of truffles.</title>
        <authorList>
            <person name="Murat C."/>
            <person name="Payen T."/>
            <person name="Noel B."/>
            <person name="Kuo A."/>
            <person name="Martin F.M."/>
        </authorList>
    </citation>
    <scope>NUCLEOTIDE SEQUENCE [LARGE SCALE GENOMIC DNA]</scope>
    <source>
        <strain evidence="2">091103-1</strain>
    </source>
</reference>
<dbReference type="Pfam" id="PF11578">
    <property type="entry name" value="DUF3237"/>
    <property type="match status" value="1"/>
</dbReference>
<keyword evidence="1" id="KW-0732">Signal</keyword>
<comment type="caution">
    <text evidence="2">The sequence shown here is derived from an EMBL/GenBank/DDBJ whole genome shotgun (WGS) entry which is preliminary data.</text>
</comment>
<feature type="signal peptide" evidence="1">
    <location>
        <begin position="1"/>
        <end position="17"/>
    </location>
</feature>
<evidence type="ECO:0000313" key="2">
    <source>
        <dbReference type="EMBL" id="PWW75961.1"/>
    </source>
</evidence>
<accession>A0A317SSB4</accession>
<dbReference type="AlphaFoldDB" id="A0A317SSB4"/>
<evidence type="ECO:0000256" key="1">
    <source>
        <dbReference type="SAM" id="SignalP"/>
    </source>
</evidence>
<dbReference type="Proteomes" id="UP000246991">
    <property type="component" value="Unassembled WGS sequence"/>
</dbReference>
<gene>
    <name evidence="2" type="ORF">C7212DRAFT_295460</name>
</gene>
<organism evidence="2 3">
    <name type="scientific">Tuber magnatum</name>
    <name type="common">white Piedmont truffle</name>
    <dbReference type="NCBI Taxonomy" id="42249"/>
    <lineage>
        <taxon>Eukaryota</taxon>
        <taxon>Fungi</taxon>
        <taxon>Dikarya</taxon>
        <taxon>Ascomycota</taxon>
        <taxon>Pezizomycotina</taxon>
        <taxon>Pezizomycetes</taxon>
        <taxon>Pezizales</taxon>
        <taxon>Tuberaceae</taxon>
        <taxon>Tuber</taxon>
    </lineage>
</organism>
<feature type="chain" id="PRO_5016456536" evidence="1">
    <location>
        <begin position="18"/>
        <end position="186"/>
    </location>
</feature>
<protein>
    <submittedName>
        <fullName evidence="2">Uncharacterized protein</fullName>
    </submittedName>
</protein>
<name>A0A317SSB4_9PEZI</name>
<dbReference type="OrthoDB" id="2544694at2759"/>